<evidence type="ECO:0000256" key="2">
    <source>
        <dbReference type="ARBA" id="ARBA00022692"/>
    </source>
</evidence>
<feature type="transmembrane region" description="Helical" evidence="7">
    <location>
        <begin position="38"/>
        <end position="57"/>
    </location>
</feature>
<evidence type="ECO:0000313" key="10">
    <source>
        <dbReference type="Proteomes" id="UP001626550"/>
    </source>
</evidence>
<evidence type="ECO:0000256" key="5">
    <source>
        <dbReference type="PROSITE-ProRule" id="PRU00581"/>
    </source>
</evidence>
<dbReference type="GO" id="GO:0016020">
    <property type="term" value="C:membrane"/>
    <property type="evidence" value="ECO:0007669"/>
    <property type="project" value="UniProtKB-SubCell"/>
</dbReference>
<feature type="domain" description="MARVEL" evidence="8">
    <location>
        <begin position="28"/>
        <end position="172"/>
    </location>
</feature>
<dbReference type="Pfam" id="PF01284">
    <property type="entry name" value="MARVEL"/>
    <property type="match status" value="1"/>
</dbReference>
<dbReference type="PROSITE" id="PS51225">
    <property type="entry name" value="MARVEL"/>
    <property type="match status" value="1"/>
</dbReference>
<dbReference type="PANTHER" id="PTHR22776:SF49">
    <property type="entry name" value="MARVEL DOMAIN-CONTAINING PROTEIN"/>
    <property type="match status" value="1"/>
</dbReference>
<gene>
    <name evidence="9" type="ORF">Ciccas_004396</name>
</gene>
<sequence length="228" mass="25274">MQQNVYEPPHETETIGQTSTQPRINVMFPRSIHGIVKIIELTLTLICFFCITAAGYTASTTGWLNFVAATTFVISMIIFLLYFFHMATQLPGPWVIIVRCQIQTSSIASFYIFHDCEFAVLSVSSFFFFLSMIIAAAAYHTSDSGRIATAIFFAFVAIAYAAECILRFRVYKQDGHFAISSTNVNTTRRDPVNQPGAMPNTGTASMMGGGQTGSMRPDYVGQDEYVMP</sequence>
<dbReference type="EMBL" id="JBJKFK010000457">
    <property type="protein sequence ID" value="KAL3316949.1"/>
    <property type="molecule type" value="Genomic_DNA"/>
</dbReference>
<comment type="caution">
    <text evidence="9">The sequence shown here is derived from an EMBL/GenBank/DDBJ whole genome shotgun (WGS) entry which is preliminary data.</text>
</comment>
<feature type="transmembrane region" description="Helical" evidence="7">
    <location>
        <begin position="118"/>
        <end position="141"/>
    </location>
</feature>
<evidence type="ECO:0000256" key="4">
    <source>
        <dbReference type="ARBA" id="ARBA00023136"/>
    </source>
</evidence>
<name>A0ABD2QBP8_9PLAT</name>
<dbReference type="AlphaFoldDB" id="A0ABD2QBP8"/>
<comment type="subcellular location">
    <subcellularLocation>
        <location evidence="1">Membrane</location>
        <topology evidence="1">Multi-pass membrane protein</topology>
    </subcellularLocation>
</comment>
<evidence type="ECO:0000256" key="1">
    <source>
        <dbReference type="ARBA" id="ARBA00004141"/>
    </source>
</evidence>
<keyword evidence="4 5" id="KW-0472">Membrane</keyword>
<dbReference type="InterPro" id="IPR008253">
    <property type="entry name" value="Marvel"/>
</dbReference>
<keyword evidence="2 5" id="KW-0812">Transmembrane</keyword>
<evidence type="ECO:0000256" key="6">
    <source>
        <dbReference type="SAM" id="MobiDB-lite"/>
    </source>
</evidence>
<protein>
    <recommendedName>
        <fullName evidence="8">MARVEL domain-containing protein</fullName>
    </recommendedName>
</protein>
<reference evidence="9 10" key="1">
    <citation type="submission" date="2024-11" db="EMBL/GenBank/DDBJ databases">
        <title>Adaptive evolution of stress response genes in parasites aligns with host niche diversity.</title>
        <authorList>
            <person name="Hahn C."/>
            <person name="Resl P."/>
        </authorList>
    </citation>
    <scope>NUCLEOTIDE SEQUENCE [LARGE SCALE GENOMIC DNA]</scope>
    <source>
        <strain evidence="9">EGGRZ-B1_66</strain>
        <tissue evidence="9">Body</tissue>
    </source>
</reference>
<dbReference type="PANTHER" id="PTHR22776">
    <property type="entry name" value="MARVEL-CONTAINING POTENTIAL LIPID RAFT-ASSOCIATED PROTEIN"/>
    <property type="match status" value="1"/>
</dbReference>
<feature type="transmembrane region" description="Helical" evidence="7">
    <location>
        <begin position="63"/>
        <end position="84"/>
    </location>
</feature>
<feature type="transmembrane region" description="Helical" evidence="7">
    <location>
        <begin position="147"/>
        <end position="166"/>
    </location>
</feature>
<keyword evidence="3 7" id="KW-1133">Transmembrane helix</keyword>
<evidence type="ECO:0000256" key="7">
    <source>
        <dbReference type="SAM" id="Phobius"/>
    </source>
</evidence>
<feature type="region of interest" description="Disordered" evidence="6">
    <location>
        <begin position="188"/>
        <end position="217"/>
    </location>
</feature>
<dbReference type="Proteomes" id="UP001626550">
    <property type="component" value="Unassembled WGS sequence"/>
</dbReference>
<organism evidence="9 10">
    <name type="scientific">Cichlidogyrus casuarinus</name>
    <dbReference type="NCBI Taxonomy" id="1844966"/>
    <lineage>
        <taxon>Eukaryota</taxon>
        <taxon>Metazoa</taxon>
        <taxon>Spiralia</taxon>
        <taxon>Lophotrochozoa</taxon>
        <taxon>Platyhelminthes</taxon>
        <taxon>Monogenea</taxon>
        <taxon>Monopisthocotylea</taxon>
        <taxon>Dactylogyridea</taxon>
        <taxon>Ancyrocephalidae</taxon>
        <taxon>Cichlidogyrus</taxon>
    </lineage>
</organism>
<dbReference type="InterPro" id="IPR050578">
    <property type="entry name" value="MARVEL-CKLF_proteins"/>
</dbReference>
<evidence type="ECO:0000256" key="3">
    <source>
        <dbReference type="ARBA" id="ARBA00022989"/>
    </source>
</evidence>
<evidence type="ECO:0000313" key="9">
    <source>
        <dbReference type="EMBL" id="KAL3316949.1"/>
    </source>
</evidence>
<proteinExistence type="predicted"/>
<evidence type="ECO:0000259" key="8">
    <source>
        <dbReference type="PROSITE" id="PS51225"/>
    </source>
</evidence>
<keyword evidence="10" id="KW-1185">Reference proteome</keyword>
<accession>A0ABD2QBP8</accession>